<accession>A0A9N7R6F5</accession>
<evidence type="ECO:0000256" key="1">
    <source>
        <dbReference type="ARBA" id="ARBA00022670"/>
    </source>
</evidence>
<dbReference type="Proteomes" id="UP001153555">
    <property type="component" value="Unassembled WGS sequence"/>
</dbReference>
<evidence type="ECO:0000256" key="5">
    <source>
        <dbReference type="ARBA" id="ARBA00023049"/>
    </source>
</evidence>
<keyword evidence="7" id="KW-0812">Transmembrane</keyword>
<evidence type="ECO:0000313" key="10">
    <source>
        <dbReference type="Proteomes" id="UP001153555"/>
    </source>
</evidence>
<comment type="similarity">
    <text evidence="6">Belongs to the peptidase M48 family.</text>
</comment>
<evidence type="ECO:0000256" key="4">
    <source>
        <dbReference type="ARBA" id="ARBA00022833"/>
    </source>
</evidence>
<feature type="domain" description="Peptidase M48" evidence="8">
    <location>
        <begin position="165"/>
        <end position="315"/>
    </location>
</feature>
<dbReference type="InterPro" id="IPR051156">
    <property type="entry name" value="Mito/Outer_Membr_Metalloprot"/>
</dbReference>
<evidence type="ECO:0000256" key="2">
    <source>
        <dbReference type="ARBA" id="ARBA00022723"/>
    </source>
</evidence>
<keyword evidence="7" id="KW-1133">Transmembrane helix</keyword>
<dbReference type="OrthoDB" id="7464992at2759"/>
<keyword evidence="1 6" id="KW-0645">Protease</keyword>
<comment type="cofactor">
    <cofactor evidence="6">
        <name>Zn(2+)</name>
        <dbReference type="ChEBI" id="CHEBI:29105"/>
    </cofactor>
    <text evidence="6">Binds 1 zinc ion per subunit.</text>
</comment>
<reference evidence="9" key="1">
    <citation type="submission" date="2019-12" db="EMBL/GenBank/DDBJ databases">
        <authorList>
            <person name="Scholes J."/>
        </authorList>
    </citation>
    <scope>NUCLEOTIDE SEQUENCE</scope>
</reference>
<keyword evidence="4 6" id="KW-0862">Zinc</keyword>
<keyword evidence="5 6" id="KW-0482">Metalloprotease</keyword>
<gene>
    <name evidence="9" type="ORF">SHERM_14152</name>
</gene>
<dbReference type="EMBL" id="CACSLK010011356">
    <property type="protein sequence ID" value="CAA0813593.1"/>
    <property type="molecule type" value="Genomic_DNA"/>
</dbReference>
<evidence type="ECO:0000313" key="9">
    <source>
        <dbReference type="EMBL" id="CAA0813593.1"/>
    </source>
</evidence>
<proteinExistence type="inferred from homology"/>
<keyword evidence="3 6" id="KW-0378">Hydrolase</keyword>
<keyword evidence="7" id="KW-0472">Membrane</keyword>
<dbReference type="Pfam" id="PF01435">
    <property type="entry name" value="Peptidase_M48"/>
    <property type="match status" value="1"/>
</dbReference>
<dbReference type="GO" id="GO:0046872">
    <property type="term" value="F:metal ion binding"/>
    <property type="evidence" value="ECO:0007669"/>
    <property type="project" value="UniProtKB-KW"/>
</dbReference>
<feature type="transmembrane region" description="Helical" evidence="7">
    <location>
        <begin position="227"/>
        <end position="251"/>
    </location>
</feature>
<dbReference type="PANTHER" id="PTHR22726:SF1">
    <property type="entry name" value="METALLOENDOPEPTIDASE OMA1, MITOCHONDRIAL"/>
    <property type="match status" value="1"/>
</dbReference>
<protein>
    <recommendedName>
        <fullName evidence="8">Peptidase M48 domain-containing protein</fullName>
    </recommendedName>
</protein>
<keyword evidence="2" id="KW-0479">Metal-binding</keyword>
<dbReference type="GO" id="GO:0051603">
    <property type="term" value="P:proteolysis involved in protein catabolic process"/>
    <property type="evidence" value="ECO:0007669"/>
    <property type="project" value="TreeGrafter"/>
</dbReference>
<comment type="caution">
    <text evidence="9">The sequence shown here is derived from an EMBL/GenBank/DDBJ whole genome shotgun (WGS) entry which is preliminary data.</text>
</comment>
<dbReference type="AlphaFoldDB" id="A0A9N7R6F5"/>
<evidence type="ECO:0000256" key="6">
    <source>
        <dbReference type="RuleBase" id="RU003983"/>
    </source>
</evidence>
<evidence type="ECO:0000259" key="8">
    <source>
        <dbReference type="Pfam" id="PF01435"/>
    </source>
</evidence>
<organism evidence="9 10">
    <name type="scientific">Striga hermonthica</name>
    <name type="common">Purple witchweed</name>
    <name type="synonym">Buchnera hermonthica</name>
    <dbReference type="NCBI Taxonomy" id="68872"/>
    <lineage>
        <taxon>Eukaryota</taxon>
        <taxon>Viridiplantae</taxon>
        <taxon>Streptophyta</taxon>
        <taxon>Embryophyta</taxon>
        <taxon>Tracheophyta</taxon>
        <taxon>Spermatophyta</taxon>
        <taxon>Magnoliopsida</taxon>
        <taxon>eudicotyledons</taxon>
        <taxon>Gunneridae</taxon>
        <taxon>Pentapetalae</taxon>
        <taxon>asterids</taxon>
        <taxon>lamiids</taxon>
        <taxon>Lamiales</taxon>
        <taxon>Orobanchaceae</taxon>
        <taxon>Buchnereae</taxon>
        <taxon>Striga</taxon>
    </lineage>
</organism>
<dbReference type="PANTHER" id="PTHR22726">
    <property type="entry name" value="METALLOENDOPEPTIDASE OMA1"/>
    <property type="match status" value="1"/>
</dbReference>
<evidence type="ECO:0000256" key="7">
    <source>
        <dbReference type="SAM" id="Phobius"/>
    </source>
</evidence>
<dbReference type="InterPro" id="IPR001915">
    <property type="entry name" value="Peptidase_M48"/>
</dbReference>
<name>A0A9N7R6F5_STRHE</name>
<dbReference type="GO" id="GO:0004222">
    <property type="term" value="F:metalloendopeptidase activity"/>
    <property type="evidence" value="ECO:0007669"/>
    <property type="project" value="InterPro"/>
</dbReference>
<dbReference type="GO" id="GO:0016020">
    <property type="term" value="C:membrane"/>
    <property type="evidence" value="ECO:0007669"/>
    <property type="project" value="TreeGrafter"/>
</dbReference>
<keyword evidence="10" id="KW-1185">Reference proteome</keyword>
<evidence type="ECO:0000256" key="3">
    <source>
        <dbReference type="ARBA" id="ARBA00022801"/>
    </source>
</evidence>
<sequence length="371" mass="42341">MSLVLTSLARLSSRVIDFAFDRWLRNPQSFLTDMSTLSLILSCRLKHIPISNQLRLVFNYPSAESLSDSLWKDKFVKAEAARLNPGMARTSRPLRVLAKLVRALIQGLRLEHDSRVSVGYADHRKLLIGKTEPVVLPGCGENGSRELVDNPKKLWGMGFHTEHLEKLVWDLTLINSEYDNAFYRGNGKIAIDVEMLHLAYKDEELAAALAHEIGHGVAMHIEGHPNFAFWLFLLIPWTSSSFWAPVILLRVCDLMLYMRRRNELEAWYIGLMLMASAGYDPRLVPDFVKKMEIEKDDDKYLLDTTHPCVGRVAEMLSQETVMDKAVEIYEKVRAGGQVPSFVEGGERNFCSKLFNPFSVTQFFSEFKRAEK</sequence>